<feature type="region of interest" description="Disordered" evidence="7">
    <location>
        <begin position="289"/>
        <end position="326"/>
    </location>
</feature>
<dbReference type="GO" id="GO:0045937">
    <property type="term" value="P:positive regulation of phosphate metabolic process"/>
    <property type="evidence" value="ECO:0007669"/>
    <property type="project" value="EnsemblFungi"/>
</dbReference>
<dbReference type="Proteomes" id="UP000005627">
    <property type="component" value="Chromosome 7"/>
</dbReference>
<reference evidence="9 10" key="1">
    <citation type="journal article" date="2011" name="Proc. Natl. Acad. Sci. U.S.A.">
        <title>Evolutionary erosion of yeast sex chromosomes by mating-type switching accidents.</title>
        <authorList>
            <person name="Gordon J.L."/>
            <person name="Armisen D."/>
            <person name="Proux-Wera E."/>
            <person name="Oheigeartaigh S.S."/>
            <person name="Byrne K.P."/>
            <person name="Wolfe K.H."/>
        </authorList>
    </citation>
    <scope>NUCLEOTIDE SEQUENCE [LARGE SCALE GENOMIC DNA]</scope>
    <source>
        <strain evidence="10">ATCC 10662 / CBS 1146 / NBRC 0425 / NCYC 2629 / NRRL Y-866</strain>
    </source>
</reference>
<feature type="domain" description="Homeobox" evidence="8">
    <location>
        <begin position="89"/>
        <end position="149"/>
    </location>
</feature>
<dbReference type="GO" id="GO:0005829">
    <property type="term" value="C:cytosol"/>
    <property type="evidence" value="ECO:0007669"/>
    <property type="project" value="EnsemblFungi"/>
</dbReference>
<evidence type="ECO:0000256" key="1">
    <source>
        <dbReference type="ARBA" id="ARBA00004123"/>
    </source>
</evidence>
<dbReference type="PROSITE" id="PS00027">
    <property type="entry name" value="HOMEOBOX_1"/>
    <property type="match status" value="1"/>
</dbReference>
<dbReference type="Gene3D" id="1.10.10.60">
    <property type="entry name" value="Homeodomain-like"/>
    <property type="match status" value="1"/>
</dbReference>
<dbReference type="FunCoup" id="G8ZZ10">
    <property type="interactions" value="1010"/>
</dbReference>
<dbReference type="CDD" id="cd00086">
    <property type="entry name" value="homeodomain"/>
    <property type="match status" value="1"/>
</dbReference>
<dbReference type="InterPro" id="IPR009057">
    <property type="entry name" value="Homeodomain-like_sf"/>
</dbReference>
<evidence type="ECO:0000259" key="8">
    <source>
        <dbReference type="PROSITE" id="PS50071"/>
    </source>
</evidence>
<keyword evidence="2 5" id="KW-0238">DNA-binding</keyword>
<keyword evidence="4 5" id="KW-0539">Nucleus</keyword>
<keyword evidence="3 5" id="KW-0371">Homeobox</keyword>
<dbReference type="InterPro" id="IPR051000">
    <property type="entry name" value="Homeobox_DNA-bind_prot"/>
</dbReference>
<dbReference type="GO" id="GO:0120213">
    <property type="term" value="P:regulation of histidine biosynthetic process"/>
    <property type="evidence" value="ECO:0007669"/>
    <property type="project" value="EnsemblFungi"/>
</dbReference>
<evidence type="ECO:0000313" key="9">
    <source>
        <dbReference type="EMBL" id="CCE93635.1"/>
    </source>
</evidence>
<feature type="compositionally biased region" description="Polar residues" evidence="7">
    <location>
        <begin position="476"/>
        <end position="488"/>
    </location>
</feature>
<dbReference type="eggNOG" id="KOG0486">
    <property type="taxonomic scope" value="Eukaryota"/>
</dbReference>
<evidence type="ECO:0000313" key="10">
    <source>
        <dbReference type="Proteomes" id="UP000005627"/>
    </source>
</evidence>
<dbReference type="AlphaFoldDB" id="G8ZZ10"/>
<dbReference type="InterPro" id="IPR017970">
    <property type="entry name" value="Homeobox_CS"/>
</dbReference>
<evidence type="ECO:0000256" key="7">
    <source>
        <dbReference type="SAM" id="MobiDB-lite"/>
    </source>
</evidence>
<feature type="compositionally biased region" description="Polar residues" evidence="7">
    <location>
        <begin position="43"/>
        <end position="53"/>
    </location>
</feature>
<feature type="region of interest" description="Disordered" evidence="7">
    <location>
        <begin position="26"/>
        <end position="98"/>
    </location>
</feature>
<evidence type="ECO:0000256" key="3">
    <source>
        <dbReference type="ARBA" id="ARBA00023155"/>
    </source>
</evidence>
<dbReference type="HOGENOM" id="CLU_028430_1_0_1"/>
<evidence type="ECO:0000256" key="6">
    <source>
        <dbReference type="RuleBase" id="RU000682"/>
    </source>
</evidence>
<dbReference type="Pfam" id="PF00046">
    <property type="entry name" value="Homeodomain"/>
    <property type="match status" value="1"/>
</dbReference>
<feature type="compositionally biased region" description="Polar residues" evidence="7">
    <location>
        <begin position="73"/>
        <end position="85"/>
    </location>
</feature>
<evidence type="ECO:0000256" key="5">
    <source>
        <dbReference type="PROSITE-ProRule" id="PRU00108"/>
    </source>
</evidence>
<dbReference type="SMART" id="SM00389">
    <property type="entry name" value="HOX"/>
    <property type="match status" value="1"/>
</dbReference>
<organism evidence="9 10">
    <name type="scientific">Torulaspora delbrueckii</name>
    <name type="common">Yeast</name>
    <name type="synonym">Candida colliculosa</name>
    <dbReference type="NCBI Taxonomy" id="4950"/>
    <lineage>
        <taxon>Eukaryota</taxon>
        <taxon>Fungi</taxon>
        <taxon>Dikarya</taxon>
        <taxon>Ascomycota</taxon>
        <taxon>Saccharomycotina</taxon>
        <taxon>Saccharomycetes</taxon>
        <taxon>Saccharomycetales</taxon>
        <taxon>Saccharomycetaceae</taxon>
        <taxon>Torulaspora</taxon>
    </lineage>
</organism>
<dbReference type="GO" id="GO:0006141">
    <property type="term" value="P:regulation of purine nucleobase metabolic process"/>
    <property type="evidence" value="ECO:0007669"/>
    <property type="project" value="EnsemblFungi"/>
</dbReference>
<dbReference type="PROSITE" id="PS50071">
    <property type="entry name" value="HOMEOBOX_2"/>
    <property type="match status" value="1"/>
</dbReference>
<feature type="region of interest" description="Disordered" evidence="7">
    <location>
        <begin position="454"/>
        <end position="488"/>
    </location>
</feature>
<dbReference type="GeneID" id="11504851"/>
<dbReference type="GO" id="GO:0005634">
    <property type="term" value="C:nucleus"/>
    <property type="evidence" value="ECO:0007669"/>
    <property type="project" value="UniProtKB-SubCell"/>
</dbReference>
<evidence type="ECO:0000256" key="4">
    <source>
        <dbReference type="ARBA" id="ARBA00023242"/>
    </source>
</evidence>
<dbReference type="GO" id="GO:0001228">
    <property type="term" value="F:DNA-binding transcription activator activity, RNA polymerase II-specific"/>
    <property type="evidence" value="ECO:0007669"/>
    <property type="project" value="EnsemblFungi"/>
</dbReference>
<keyword evidence="10" id="KW-1185">Reference proteome</keyword>
<proteinExistence type="predicted"/>
<dbReference type="OrthoDB" id="6159439at2759"/>
<evidence type="ECO:0000256" key="2">
    <source>
        <dbReference type="ARBA" id="ARBA00023125"/>
    </source>
</evidence>
<dbReference type="InParanoid" id="G8ZZ10"/>
<dbReference type="InterPro" id="IPR001356">
    <property type="entry name" value="HD"/>
</dbReference>
<dbReference type="PANTHER" id="PTHR24324:SF5">
    <property type="entry name" value="HEMATOPOIETICALLY-EXPRESSED HOMEOBOX PROTEIN HHEX"/>
    <property type="match status" value="1"/>
</dbReference>
<dbReference type="KEGG" id="tdl:TDEL_0G02680"/>
<comment type="subcellular location">
    <subcellularLocation>
        <location evidence="1 5 6">Nucleus</location>
    </subcellularLocation>
</comment>
<feature type="DNA-binding region" description="Homeobox" evidence="5">
    <location>
        <begin position="91"/>
        <end position="150"/>
    </location>
</feature>
<name>G8ZZ10_TORDE</name>
<dbReference type="RefSeq" id="XP_003682846.1">
    <property type="nucleotide sequence ID" value="XM_003682798.1"/>
</dbReference>
<accession>G8ZZ10</accession>
<dbReference type="EMBL" id="HE616748">
    <property type="protein sequence ID" value="CCE93635.1"/>
    <property type="molecule type" value="Genomic_DNA"/>
</dbReference>
<sequence length="511" mass="56788">MSDFHHYDDNFASHFNSEEFGLLSPEQQEQHLHREGNSERTRSVSMNGENDITNGGIIPEGSYDEGHNDSSREVGTSAANGSPNLDNKKGSKPKRTRATGEALDFLKKEFEANPNPTSQRRKKISELTGLPEKNVRIWFQNRRAKLRKSGQAKGGMGELADTATGMMTYDASEECPAYFDKIPLNINNNYYFIDICSITVGSWNRMKSGALRRENLPTIRDLSNLSPISINQIMSNATDMMVLISKKNFEINYFFSAMANNTKILFRIFFAINSVVNCSLTLEASDIMDSGSRKENDDEHESNDDLGNRGGNGDDGSSDNGAGSIGELKVTVSRPPNFAVYFLDSTDQGINNQWSICEDFSEGRQVNDAFIGGSNMPHSLKGSQSSLKFMNSLIVDYNSTNQILPPPPMNSQNQGIVEPQPVTLQPPSQTFFDQYDAANDILSLNRDTSGINVGANRDTTHMNDDKVDSDTHNDNGTHTANLLSLPQDSQIPNIPDFFKNPSELHDEHRWL</sequence>
<feature type="compositionally biased region" description="Basic and acidic residues" evidence="7">
    <location>
        <begin position="458"/>
        <end position="475"/>
    </location>
</feature>
<feature type="compositionally biased region" description="Basic and acidic residues" evidence="7">
    <location>
        <begin position="28"/>
        <end position="42"/>
    </location>
</feature>
<dbReference type="GO" id="GO:0006338">
    <property type="term" value="P:chromatin remodeling"/>
    <property type="evidence" value="ECO:0007669"/>
    <property type="project" value="EnsemblFungi"/>
</dbReference>
<dbReference type="SUPFAM" id="SSF46689">
    <property type="entry name" value="Homeodomain-like"/>
    <property type="match status" value="1"/>
</dbReference>
<dbReference type="GO" id="GO:0000978">
    <property type="term" value="F:RNA polymerase II cis-regulatory region sequence-specific DNA binding"/>
    <property type="evidence" value="ECO:0007669"/>
    <property type="project" value="EnsemblFungi"/>
</dbReference>
<dbReference type="GO" id="GO:0030154">
    <property type="term" value="P:cell differentiation"/>
    <property type="evidence" value="ECO:0007669"/>
    <property type="project" value="TreeGrafter"/>
</dbReference>
<dbReference type="STRING" id="1076872.G8ZZ10"/>
<protein>
    <recommendedName>
        <fullName evidence="8">Homeobox domain-containing protein</fullName>
    </recommendedName>
</protein>
<dbReference type="PANTHER" id="PTHR24324">
    <property type="entry name" value="HOMEOBOX PROTEIN HHEX"/>
    <property type="match status" value="1"/>
</dbReference>
<gene>
    <name evidence="9" type="primary">TDEL0G02680</name>
    <name evidence="9" type="ORF">TDEL_0G02680</name>
</gene>